<dbReference type="EMBL" id="JASBWS010000025">
    <property type="protein sequence ID" value="KAJ9110169.1"/>
    <property type="molecule type" value="Genomic_DNA"/>
</dbReference>
<evidence type="ECO:0000313" key="1">
    <source>
        <dbReference type="EMBL" id="KAJ9110169.1"/>
    </source>
</evidence>
<sequence>MQLSLSGASTPTGAPSSTASTASLLKSNSLEDSSPWVVQKFGGTSVGKSLDNIVSIAESYLAQHKVAIVCSARSGTTKALGTTNLLLQASKEALRPVNGEKTAAGCSGLTSGAQTPLYPKRVGSGFFGSSGSGTEKDKMSSSLTSLKDLKMTANGYSRSASPSPFQSSASPASPTVAQAESGRESPQSYQAVFHATVDVLKRDHIAAARKQIQDEELLEELIHELERDCESLRSFLSAAQIIDEISLRSQDSIVGMGERMACKIVAAALRDRGIDSELVLLDNIVDDALGGAIAEAAAFGSNGDQGAAQLDQSFYDKLSERPGERLRLCGSRVPVVTGYFGPVPGSLLAQIGRGYTDLCAALCAVGLSAAELQVWKEVDGIFTADPRKVPTARLVPIITPDEAAELTYYGSEVIHPFTMEQVIRAKIPIRIKNVDNPSGQGTIIYPQEESMVNGHTASEAATSGIPTGPNAVKLPTAVTIKDDIVVLNIHSNRKTISHGFLARIFGTLDRAGVVVDLISTSEVHVSMAMQDFSNRKALDRVVRDLEKIGHITVSHDMAILSLVGRQMRHMVGTAGKMFATLADGNINIEMISQGASEINISCVIDNRDSIKALNLIHQSCLTAPPASMF</sequence>
<accession>A0ACC2WEJ4</accession>
<reference evidence="1" key="1">
    <citation type="submission" date="2023-04" db="EMBL/GenBank/DDBJ databases">
        <title>Draft Genome sequencing of Naganishia species isolated from polar environments using Oxford Nanopore Technology.</title>
        <authorList>
            <person name="Leo P."/>
            <person name="Venkateswaran K."/>
        </authorList>
    </citation>
    <scope>NUCLEOTIDE SEQUENCE</scope>
    <source>
        <strain evidence="1">MNA-CCFEE 5262</strain>
    </source>
</reference>
<proteinExistence type="predicted"/>
<protein>
    <submittedName>
        <fullName evidence="1">Uncharacterized protein</fullName>
    </submittedName>
</protein>
<comment type="caution">
    <text evidence="1">The sequence shown here is derived from an EMBL/GenBank/DDBJ whole genome shotgun (WGS) entry which is preliminary data.</text>
</comment>
<keyword evidence="2" id="KW-1185">Reference proteome</keyword>
<dbReference type="Proteomes" id="UP001230649">
    <property type="component" value="Unassembled WGS sequence"/>
</dbReference>
<name>A0ACC2WEJ4_9TREE</name>
<gene>
    <name evidence="1" type="ORF">QFC20_003021</name>
</gene>
<evidence type="ECO:0000313" key="2">
    <source>
        <dbReference type="Proteomes" id="UP001230649"/>
    </source>
</evidence>
<organism evidence="1 2">
    <name type="scientific">Naganishia adeliensis</name>
    <dbReference type="NCBI Taxonomy" id="92952"/>
    <lineage>
        <taxon>Eukaryota</taxon>
        <taxon>Fungi</taxon>
        <taxon>Dikarya</taxon>
        <taxon>Basidiomycota</taxon>
        <taxon>Agaricomycotina</taxon>
        <taxon>Tremellomycetes</taxon>
        <taxon>Filobasidiales</taxon>
        <taxon>Filobasidiaceae</taxon>
        <taxon>Naganishia</taxon>
    </lineage>
</organism>